<evidence type="ECO:0000313" key="7">
    <source>
        <dbReference type="Proteomes" id="UP000605970"/>
    </source>
</evidence>
<dbReference type="GO" id="GO:0006886">
    <property type="term" value="P:intracellular protein transport"/>
    <property type="evidence" value="ECO:0007669"/>
    <property type="project" value="TreeGrafter"/>
</dbReference>
<evidence type="ECO:0000256" key="2">
    <source>
        <dbReference type="ARBA" id="ARBA00004541"/>
    </source>
</evidence>
<dbReference type="GO" id="GO:0005769">
    <property type="term" value="C:early endosome"/>
    <property type="evidence" value="ECO:0007669"/>
    <property type="project" value="UniProtKB-SubCell"/>
</dbReference>
<name>A0A8S9ZHT7_9BILA</name>
<dbReference type="PANTHER" id="PTHR13364:SF6">
    <property type="entry name" value="SPERMATOGENESIS-DEFECTIVE PROTEIN 39 HOMOLOG"/>
    <property type="match status" value="1"/>
</dbReference>
<dbReference type="Proteomes" id="UP000605970">
    <property type="component" value="Unassembled WGS sequence"/>
</dbReference>
<organism evidence="6 7">
    <name type="scientific">Meloidogyne graminicola</name>
    <dbReference type="NCBI Taxonomy" id="189291"/>
    <lineage>
        <taxon>Eukaryota</taxon>
        <taxon>Metazoa</taxon>
        <taxon>Ecdysozoa</taxon>
        <taxon>Nematoda</taxon>
        <taxon>Chromadorea</taxon>
        <taxon>Rhabditida</taxon>
        <taxon>Tylenchina</taxon>
        <taxon>Tylenchomorpha</taxon>
        <taxon>Tylenchoidea</taxon>
        <taxon>Meloidogynidae</taxon>
        <taxon>Meloidogyninae</taxon>
        <taxon>Meloidogyne</taxon>
    </lineage>
</organism>
<proteinExistence type="predicted"/>
<dbReference type="GO" id="GO:0005770">
    <property type="term" value="C:late endosome"/>
    <property type="evidence" value="ECO:0007669"/>
    <property type="project" value="UniProtKB-SubCell"/>
</dbReference>
<comment type="caution">
    <text evidence="6">The sequence shown here is derived from an EMBL/GenBank/DDBJ whole genome shotgun (WGS) entry which is preliminary data.</text>
</comment>
<protein>
    <submittedName>
        <fullName evidence="6">Uncharacterized protein</fullName>
    </submittedName>
</protein>
<dbReference type="AlphaFoldDB" id="A0A8S9ZHT7"/>
<keyword evidence="7" id="KW-1185">Reference proteome</keyword>
<comment type="subcellular location">
    <subcellularLocation>
        <location evidence="2">Cytoplasmic vesicle</location>
    </subcellularLocation>
    <subcellularLocation>
        <location evidence="1">Early endosome</location>
    </subcellularLocation>
    <subcellularLocation>
        <location evidence="3">Late endosome</location>
    </subcellularLocation>
</comment>
<keyword evidence="4" id="KW-0967">Endosome</keyword>
<evidence type="ECO:0000313" key="6">
    <source>
        <dbReference type="EMBL" id="KAF7632887.1"/>
    </source>
</evidence>
<dbReference type="EMBL" id="JABEBT010000091">
    <property type="protein sequence ID" value="KAF7632887.1"/>
    <property type="molecule type" value="Genomic_DNA"/>
</dbReference>
<evidence type="ECO:0000256" key="1">
    <source>
        <dbReference type="ARBA" id="ARBA00004412"/>
    </source>
</evidence>
<gene>
    <name evidence="6" type="ORF">Mgra_00007746</name>
</gene>
<dbReference type="GO" id="GO:0007034">
    <property type="term" value="P:vacuolar transport"/>
    <property type="evidence" value="ECO:0007669"/>
    <property type="project" value="TreeGrafter"/>
</dbReference>
<sequence>MCERSKSNMINAGEETYWDLATFNCGNNNVWDGLFSPSNGQSFCSSSNDIFNDQKDKNLSQDVCNNKNNIIEKSSETKSMLEDSQLIDSVKVKTSPVNNWNQNDFFTNYPSSHHSSSVVSSAISTNKSINDNSVASNNIILGSDVTIHLDFERLKSEHRKLKKYFEIDYKNRFNPPSISEAVRRLCLCEPVSLDLYISKKDKFDLLDEGLQSYNWDVVVMIVLFLKRTLDNSIFRSALIERPDAAQYYVTYLRESGEYEELLYTLYGLGRIVEATMEEFKMACNHKDPIKQLRALQRCLLDGFQNPDLTTERRHLQEWISLLETHTKYA</sequence>
<accession>A0A8S9ZHT7</accession>
<keyword evidence="5" id="KW-0968">Cytoplasmic vesicle</keyword>
<dbReference type="InterPro" id="IPR040057">
    <property type="entry name" value="Spe-39"/>
</dbReference>
<dbReference type="PANTHER" id="PTHR13364">
    <property type="entry name" value="DEFECTIVE SPERMATOGENESIS PROTEIN 39"/>
    <property type="match status" value="1"/>
</dbReference>
<evidence type="ECO:0000256" key="5">
    <source>
        <dbReference type="ARBA" id="ARBA00023329"/>
    </source>
</evidence>
<reference evidence="6" key="1">
    <citation type="journal article" date="2020" name="Ecol. Evol.">
        <title>Genome structure and content of the rice root-knot nematode (Meloidogyne graminicola).</title>
        <authorList>
            <person name="Phan N.T."/>
            <person name="Danchin E.G.J."/>
            <person name="Klopp C."/>
            <person name="Perfus-Barbeoch L."/>
            <person name="Kozlowski D.K."/>
            <person name="Koutsovoulos G.D."/>
            <person name="Lopez-Roques C."/>
            <person name="Bouchez O."/>
            <person name="Zahm M."/>
            <person name="Besnard G."/>
            <person name="Bellafiore S."/>
        </authorList>
    </citation>
    <scope>NUCLEOTIDE SEQUENCE</scope>
    <source>
        <strain evidence="6">VN-18</strain>
    </source>
</reference>
<evidence type="ECO:0000256" key="3">
    <source>
        <dbReference type="ARBA" id="ARBA00004603"/>
    </source>
</evidence>
<evidence type="ECO:0000256" key="4">
    <source>
        <dbReference type="ARBA" id="ARBA00022753"/>
    </source>
</evidence>